<evidence type="ECO:0000256" key="1">
    <source>
        <dbReference type="SAM" id="MobiDB-lite"/>
    </source>
</evidence>
<dbReference type="AlphaFoldDB" id="A0A1I4CIS5"/>
<sequence length="93" mass="9407">MLAHPSGAGAGRSSSFPAGPWEADFVTHRVRRCAPSAGRTGAYEGAALSVVGEGRAAAEGRGRGRGRGRDGFAGTQVGNAVALVVGPEDWSRT</sequence>
<feature type="region of interest" description="Disordered" evidence="1">
    <location>
        <begin position="54"/>
        <end position="73"/>
    </location>
</feature>
<protein>
    <submittedName>
        <fullName evidence="2">Uncharacterized protein</fullName>
    </submittedName>
</protein>
<evidence type="ECO:0000313" key="3">
    <source>
        <dbReference type="Proteomes" id="UP000198928"/>
    </source>
</evidence>
<evidence type="ECO:0000313" key="2">
    <source>
        <dbReference type="EMBL" id="SFK80653.1"/>
    </source>
</evidence>
<dbReference type="Proteomes" id="UP000198928">
    <property type="component" value="Unassembled WGS sequence"/>
</dbReference>
<proteinExistence type="predicted"/>
<dbReference type="EMBL" id="FOSG01000009">
    <property type="protein sequence ID" value="SFK80653.1"/>
    <property type="molecule type" value="Genomic_DNA"/>
</dbReference>
<gene>
    <name evidence="2" type="ORF">SAMN05192584_1096</name>
</gene>
<reference evidence="3" key="1">
    <citation type="submission" date="2016-10" db="EMBL/GenBank/DDBJ databases">
        <authorList>
            <person name="Varghese N."/>
            <person name="Submissions S."/>
        </authorList>
    </citation>
    <scope>NUCLEOTIDE SEQUENCE [LARGE SCALE GENOMIC DNA]</scope>
    <source>
        <strain evidence="3">PL19</strain>
    </source>
</reference>
<feature type="compositionally biased region" description="Basic and acidic residues" evidence="1">
    <location>
        <begin position="56"/>
        <end position="70"/>
    </location>
</feature>
<keyword evidence="3" id="KW-1185">Reference proteome</keyword>
<organism evidence="2 3">
    <name type="scientific">Streptomyces pini</name>
    <dbReference type="NCBI Taxonomy" id="1520580"/>
    <lineage>
        <taxon>Bacteria</taxon>
        <taxon>Bacillati</taxon>
        <taxon>Actinomycetota</taxon>
        <taxon>Actinomycetes</taxon>
        <taxon>Kitasatosporales</taxon>
        <taxon>Streptomycetaceae</taxon>
        <taxon>Streptomyces</taxon>
    </lineage>
</organism>
<name>A0A1I4CIS5_9ACTN</name>
<accession>A0A1I4CIS5</accession>
<feature type="region of interest" description="Disordered" evidence="1">
    <location>
        <begin position="1"/>
        <end position="20"/>
    </location>
</feature>